<feature type="transmembrane region" description="Helical" evidence="2">
    <location>
        <begin position="20"/>
        <end position="39"/>
    </location>
</feature>
<dbReference type="RefSeq" id="WP_183204409.1">
    <property type="nucleotide sequence ID" value="NZ_BAAAER010000001.1"/>
</dbReference>
<dbReference type="AlphaFoldDB" id="A0A7W6JDV6"/>
<keyword evidence="2" id="KW-0812">Transmembrane</keyword>
<comment type="caution">
    <text evidence="3">The sequence shown here is derived from an EMBL/GenBank/DDBJ whole genome shotgun (WGS) entry which is preliminary data.</text>
</comment>
<protein>
    <submittedName>
        <fullName evidence="3">Uncharacterized protein</fullName>
    </submittedName>
</protein>
<gene>
    <name evidence="3" type="ORF">GGR12_002168</name>
</gene>
<evidence type="ECO:0000256" key="1">
    <source>
        <dbReference type="SAM" id="MobiDB-lite"/>
    </source>
</evidence>
<feature type="region of interest" description="Disordered" evidence="1">
    <location>
        <begin position="143"/>
        <end position="182"/>
    </location>
</feature>
<evidence type="ECO:0000313" key="3">
    <source>
        <dbReference type="EMBL" id="MBB4083302.1"/>
    </source>
</evidence>
<name>A0A7W6JDV6_9CAUL</name>
<dbReference type="EMBL" id="JACIDM010000002">
    <property type="protein sequence ID" value="MBB4083302.1"/>
    <property type="molecule type" value="Genomic_DNA"/>
</dbReference>
<evidence type="ECO:0000256" key="2">
    <source>
        <dbReference type="SAM" id="Phobius"/>
    </source>
</evidence>
<evidence type="ECO:0000313" key="4">
    <source>
        <dbReference type="Proteomes" id="UP000529946"/>
    </source>
</evidence>
<dbReference type="Proteomes" id="UP000529946">
    <property type="component" value="Unassembled WGS sequence"/>
</dbReference>
<dbReference type="PROSITE" id="PS51257">
    <property type="entry name" value="PROKAR_LIPOPROTEIN"/>
    <property type="match status" value="1"/>
</dbReference>
<organism evidence="3 4">
    <name type="scientific">Brevundimonas lenta</name>
    <dbReference type="NCBI Taxonomy" id="424796"/>
    <lineage>
        <taxon>Bacteria</taxon>
        <taxon>Pseudomonadati</taxon>
        <taxon>Pseudomonadota</taxon>
        <taxon>Alphaproteobacteria</taxon>
        <taxon>Caulobacterales</taxon>
        <taxon>Caulobacteraceae</taxon>
        <taxon>Brevundimonas</taxon>
    </lineage>
</organism>
<keyword evidence="4" id="KW-1185">Reference proteome</keyword>
<keyword evidence="2" id="KW-0472">Membrane</keyword>
<proteinExistence type="predicted"/>
<keyword evidence="2" id="KW-1133">Transmembrane helix</keyword>
<feature type="compositionally biased region" description="Basic and acidic residues" evidence="1">
    <location>
        <begin position="150"/>
        <end position="162"/>
    </location>
</feature>
<sequence>MAHIRSGEAYGAVPRRTRVVAVAAAGVVACAGLATAALLRAPLPQPGRISSDDAVRVEVVAPVEPVVQPGARMEVGELVDAYEHVPIPARDPDMDVYDATYQTAWIEPPPRNEPRVRWTQEAANVRPPDVAPVVAHTSRFGFDAPTPDYAAERRARQERLDRLQQAAPGAIGPEADPETTFY</sequence>
<reference evidence="3 4" key="1">
    <citation type="submission" date="2020-08" db="EMBL/GenBank/DDBJ databases">
        <title>Genomic Encyclopedia of Type Strains, Phase IV (KMG-IV): sequencing the most valuable type-strain genomes for metagenomic binning, comparative biology and taxonomic classification.</title>
        <authorList>
            <person name="Goeker M."/>
        </authorList>
    </citation>
    <scope>NUCLEOTIDE SEQUENCE [LARGE SCALE GENOMIC DNA]</scope>
    <source>
        <strain evidence="3 4">DSM 23960</strain>
    </source>
</reference>
<accession>A0A7W6JDV6</accession>